<name>A0A5J4WU18_9EUKA</name>
<keyword evidence="6 8" id="KW-0931">ER-Golgi transport</keyword>
<comment type="subunit">
    <text evidence="8">Homodimer.</text>
</comment>
<accession>A0A5J4WU18</accession>
<dbReference type="PIRSF" id="PIRSF018293">
    <property type="entry name" value="TRAPP_I_complex_Bet3"/>
    <property type="match status" value="1"/>
</dbReference>
<dbReference type="EMBL" id="SNRW01001041">
    <property type="protein sequence ID" value="KAA6398062.1"/>
    <property type="molecule type" value="Genomic_DNA"/>
</dbReference>
<comment type="similarity">
    <text evidence="3 8">Belongs to the TRAPP small subunits family. BET3 subfamily.</text>
</comment>
<evidence type="ECO:0000256" key="3">
    <source>
        <dbReference type="ARBA" id="ARBA00006218"/>
    </source>
</evidence>
<dbReference type="Gene3D" id="3.30.1380.20">
    <property type="entry name" value="Trafficking protein particle complex subunit 3"/>
    <property type="match status" value="1"/>
</dbReference>
<organism evidence="9 10">
    <name type="scientific">Streblomastix strix</name>
    <dbReference type="NCBI Taxonomy" id="222440"/>
    <lineage>
        <taxon>Eukaryota</taxon>
        <taxon>Metamonada</taxon>
        <taxon>Preaxostyla</taxon>
        <taxon>Oxymonadida</taxon>
        <taxon>Streblomastigidae</taxon>
        <taxon>Streblomastix</taxon>
    </lineage>
</organism>
<keyword evidence="4 8" id="KW-0813">Transport</keyword>
<evidence type="ECO:0000256" key="7">
    <source>
        <dbReference type="ARBA" id="ARBA00023034"/>
    </source>
</evidence>
<evidence type="ECO:0000313" key="9">
    <source>
        <dbReference type="EMBL" id="KAA6398062.1"/>
    </source>
</evidence>
<evidence type="ECO:0000256" key="5">
    <source>
        <dbReference type="ARBA" id="ARBA00022824"/>
    </source>
</evidence>
<comment type="function">
    <text evidence="8">May play a role in vesicular transport from endoplasmic reticulum to Golgi.</text>
</comment>
<evidence type="ECO:0000256" key="1">
    <source>
        <dbReference type="ARBA" id="ARBA00004222"/>
    </source>
</evidence>
<dbReference type="GO" id="GO:0005783">
    <property type="term" value="C:endoplasmic reticulum"/>
    <property type="evidence" value="ECO:0007669"/>
    <property type="project" value="UniProtKB-SubCell"/>
</dbReference>
<keyword evidence="7 8" id="KW-0333">Golgi apparatus</keyword>
<dbReference type="AlphaFoldDB" id="A0A5J4WU18"/>
<keyword evidence="5" id="KW-0256">Endoplasmic reticulum</keyword>
<comment type="caution">
    <text evidence="9">The sequence shown here is derived from an EMBL/GenBank/DDBJ whole genome shotgun (WGS) entry which is preliminary data.</text>
</comment>
<evidence type="ECO:0000256" key="4">
    <source>
        <dbReference type="ARBA" id="ARBA00022448"/>
    </source>
</evidence>
<dbReference type="GO" id="GO:0048193">
    <property type="term" value="P:Golgi vesicle transport"/>
    <property type="evidence" value="ECO:0007669"/>
    <property type="project" value="InterPro"/>
</dbReference>
<dbReference type="PANTHER" id="PTHR13048">
    <property type="entry name" value="TRAFFICKING PROTEIN PARTICLE COMPLEX SUBUNIT 3"/>
    <property type="match status" value="1"/>
</dbReference>
<dbReference type="InterPro" id="IPR007194">
    <property type="entry name" value="TRAPP_component"/>
</dbReference>
<sequence length="178" mass="19735">MQSFQMSTAGEEQWKKQPRINSEFFSLTYGALVQQILTDSEDITEVNQALFGVGQYIGSRLVDELFAKAQPPPCSNVKDTAEVICKVGFKMFFGFAPNWTQAGEKEFTLTFDQNPMIDFVELPDDMRELNYCNALCGVVVGALDAVGIDAECLITQDPLKGGKSNEFRVILKGSKKPT</sequence>
<dbReference type="Proteomes" id="UP000324800">
    <property type="component" value="Unassembled WGS sequence"/>
</dbReference>
<reference evidence="9 10" key="1">
    <citation type="submission" date="2019-03" db="EMBL/GenBank/DDBJ databases">
        <title>Single cell metagenomics reveals metabolic interactions within the superorganism composed of flagellate Streblomastix strix and complex community of Bacteroidetes bacteria on its surface.</title>
        <authorList>
            <person name="Treitli S.C."/>
            <person name="Kolisko M."/>
            <person name="Husnik F."/>
            <person name="Keeling P."/>
            <person name="Hampl V."/>
        </authorList>
    </citation>
    <scope>NUCLEOTIDE SEQUENCE [LARGE SCALE GENOMIC DNA]</scope>
    <source>
        <strain evidence="9">ST1C</strain>
    </source>
</reference>
<evidence type="ECO:0000256" key="8">
    <source>
        <dbReference type="PIRNR" id="PIRNR018293"/>
    </source>
</evidence>
<protein>
    <recommendedName>
        <fullName evidence="8">Trafficking protein particle complex subunit</fullName>
    </recommendedName>
</protein>
<dbReference type="OrthoDB" id="10262857at2759"/>
<evidence type="ECO:0000313" key="10">
    <source>
        <dbReference type="Proteomes" id="UP000324800"/>
    </source>
</evidence>
<proteinExistence type="inferred from homology"/>
<gene>
    <name evidence="9" type="ORF">EZS28_006412</name>
</gene>
<dbReference type="GO" id="GO:0030008">
    <property type="term" value="C:TRAPP complex"/>
    <property type="evidence" value="ECO:0007669"/>
    <property type="project" value="InterPro"/>
</dbReference>
<dbReference type="SUPFAM" id="SSF111126">
    <property type="entry name" value="Ligand-binding domain in the NO signalling and Golgi transport"/>
    <property type="match status" value="1"/>
</dbReference>
<evidence type="ECO:0000256" key="6">
    <source>
        <dbReference type="ARBA" id="ARBA00022892"/>
    </source>
</evidence>
<dbReference type="CDD" id="cd14942">
    <property type="entry name" value="TRAPPC3_bet3"/>
    <property type="match status" value="1"/>
</dbReference>
<evidence type="ECO:0000256" key="2">
    <source>
        <dbReference type="ARBA" id="ARBA00004240"/>
    </source>
</evidence>
<dbReference type="GO" id="GO:0005794">
    <property type="term" value="C:Golgi apparatus"/>
    <property type="evidence" value="ECO:0007669"/>
    <property type="project" value="UniProtKB-SubCell"/>
</dbReference>
<dbReference type="InterPro" id="IPR016721">
    <property type="entry name" value="Bet3"/>
</dbReference>
<dbReference type="Pfam" id="PF04051">
    <property type="entry name" value="TRAPP"/>
    <property type="match status" value="1"/>
</dbReference>
<comment type="subcellular location">
    <subcellularLocation>
        <location evidence="2">Endoplasmic reticulum</location>
    </subcellularLocation>
    <subcellularLocation>
        <location evidence="1 8">Golgi apparatus</location>
        <location evidence="1 8">cis-Golgi network</location>
    </subcellularLocation>
</comment>
<dbReference type="InterPro" id="IPR024096">
    <property type="entry name" value="NO_sig/Golgi_transp_ligand-bd"/>
</dbReference>